<evidence type="ECO:0000256" key="8">
    <source>
        <dbReference type="ARBA" id="ARBA00023239"/>
    </source>
</evidence>
<comment type="cofactor">
    <cofactor evidence="1">
        <name>pyruvate</name>
        <dbReference type="ChEBI" id="CHEBI:15361"/>
    </cofactor>
</comment>
<evidence type="ECO:0000256" key="2">
    <source>
        <dbReference type="ARBA" id="ARBA00005189"/>
    </source>
</evidence>
<comment type="caution">
    <text evidence="12">The sequence shown here is derived from an EMBL/GenBank/DDBJ whole genome shotgun (WGS) entry which is preliminary data.</text>
</comment>
<sequence length="401" mass="44530">MHLHLHHITKPIEHVSTDSGLAGADDDDVAAGFAQLVENTHPSQSDGDLMQGIHAAAHSHLPSLHKFVPQLQNLATKYHVGNYVIDRKTGEKFFESMPIYARLGMHLLFCGKQQVKLLEGSKRVDSLLREQSIREGRIYDSPESVKNIPSFIRTYKISLDELLDPDIKHYANFNEFFYRKLKPDARPVENADDPAAFCSAADSRLVVYPTIDLALKFWVKGDEFSVPALLNLEPSDPSCLQFEGGSLAIFRLAPSDYHRFHSPVDATVSGNPIDVPGQYYTVNPQAINEANLDVFSRNKRSILFLQHTLSGKQVAFVAIGALLVGSITWTVEENVTVRRGGELGYFAYGGSTVIAIFPPNVITFDEDLVEHSAPLSDNTKKIRPMETLVQVGYSLGRWNGA</sequence>
<evidence type="ECO:0000256" key="11">
    <source>
        <dbReference type="ARBA" id="ARBA00024326"/>
    </source>
</evidence>
<evidence type="ECO:0000313" key="13">
    <source>
        <dbReference type="Proteomes" id="UP000683000"/>
    </source>
</evidence>
<keyword evidence="6" id="KW-0443">Lipid metabolism</keyword>
<keyword evidence="7" id="KW-0594">Phospholipid biosynthesis</keyword>
<keyword evidence="10" id="KW-0670">Pyruvate</keyword>
<evidence type="ECO:0000256" key="7">
    <source>
        <dbReference type="ARBA" id="ARBA00023209"/>
    </source>
</evidence>
<evidence type="ECO:0000256" key="5">
    <source>
        <dbReference type="ARBA" id="ARBA00022793"/>
    </source>
</evidence>
<keyword evidence="8" id="KW-0456">Lyase</keyword>
<dbReference type="PANTHER" id="PTHR10067:SF17">
    <property type="entry name" value="PHOSPHATIDYLSERINE DECARBOXYLASE PROENZYME 2"/>
    <property type="match status" value="1"/>
</dbReference>
<protein>
    <recommendedName>
        <fullName evidence="3">phosphatidylserine decarboxylase</fullName>
        <ecNumber evidence="3">4.1.1.65</ecNumber>
    </recommendedName>
</protein>
<organism evidence="12 13">
    <name type="scientific">Boletus reticuloceps</name>
    <dbReference type="NCBI Taxonomy" id="495285"/>
    <lineage>
        <taxon>Eukaryota</taxon>
        <taxon>Fungi</taxon>
        <taxon>Dikarya</taxon>
        <taxon>Basidiomycota</taxon>
        <taxon>Agaricomycotina</taxon>
        <taxon>Agaricomycetes</taxon>
        <taxon>Agaricomycetidae</taxon>
        <taxon>Boletales</taxon>
        <taxon>Boletineae</taxon>
        <taxon>Boletaceae</taxon>
        <taxon>Boletoideae</taxon>
        <taxon>Boletus</taxon>
    </lineage>
</organism>
<proteinExistence type="predicted"/>
<dbReference type="Pfam" id="PF02666">
    <property type="entry name" value="PS_Dcarbxylase"/>
    <property type="match status" value="1"/>
</dbReference>
<keyword evidence="9" id="KW-1208">Phospholipid metabolism</keyword>
<keyword evidence="4" id="KW-0444">Lipid biosynthesis</keyword>
<dbReference type="InterPro" id="IPR003817">
    <property type="entry name" value="PS_Dcarbxylase"/>
</dbReference>
<dbReference type="GO" id="GO:0006646">
    <property type="term" value="P:phosphatidylethanolamine biosynthetic process"/>
    <property type="evidence" value="ECO:0007669"/>
    <property type="project" value="UniProtKB-UniPathway"/>
</dbReference>
<gene>
    <name evidence="12" type="ORF">JVT61DRAFT_4014</name>
</gene>
<accession>A0A8I2YL27</accession>
<dbReference type="PANTHER" id="PTHR10067">
    <property type="entry name" value="PHOSPHATIDYLSERINE DECARBOXYLASE"/>
    <property type="match status" value="1"/>
</dbReference>
<dbReference type="EMBL" id="JAGFBS010000017">
    <property type="protein sequence ID" value="KAG6374649.1"/>
    <property type="molecule type" value="Genomic_DNA"/>
</dbReference>
<dbReference type="UniPathway" id="UPA00558"/>
<keyword evidence="13" id="KW-1185">Reference proteome</keyword>
<dbReference type="GO" id="GO:0004609">
    <property type="term" value="F:phosphatidylserine decarboxylase activity"/>
    <property type="evidence" value="ECO:0007669"/>
    <property type="project" value="UniProtKB-EC"/>
</dbReference>
<reference evidence="12" key="1">
    <citation type="submission" date="2021-03" db="EMBL/GenBank/DDBJ databases">
        <title>Evolutionary innovations through gain and loss of genes in the ectomycorrhizal Boletales.</title>
        <authorList>
            <person name="Wu G."/>
            <person name="Miyauchi S."/>
            <person name="Morin E."/>
            <person name="Yang Z.-L."/>
            <person name="Xu J."/>
            <person name="Martin F.M."/>
        </authorList>
    </citation>
    <scope>NUCLEOTIDE SEQUENCE</scope>
    <source>
        <strain evidence="12">BR01</strain>
    </source>
</reference>
<keyword evidence="5" id="KW-0210">Decarboxylase</keyword>
<dbReference type="InterPro" id="IPR033177">
    <property type="entry name" value="PSD-B"/>
</dbReference>
<evidence type="ECO:0000256" key="4">
    <source>
        <dbReference type="ARBA" id="ARBA00022516"/>
    </source>
</evidence>
<dbReference type="OrthoDB" id="5973539at2759"/>
<dbReference type="AlphaFoldDB" id="A0A8I2YL27"/>
<evidence type="ECO:0000256" key="3">
    <source>
        <dbReference type="ARBA" id="ARBA00012243"/>
    </source>
</evidence>
<comment type="pathway">
    <text evidence="2">Lipid metabolism.</text>
</comment>
<comment type="pathway">
    <text evidence="11">Phospholipid metabolism; phosphatidylethanolamine biosynthesis.</text>
</comment>
<evidence type="ECO:0000256" key="9">
    <source>
        <dbReference type="ARBA" id="ARBA00023264"/>
    </source>
</evidence>
<dbReference type="NCBIfam" id="TIGR00163">
    <property type="entry name" value="PS_decarb"/>
    <property type="match status" value="1"/>
</dbReference>
<evidence type="ECO:0000256" key="10">
    <source>
        <dbReference type="ARBA" id="ARBA00023317"/>
    </source>
</evidence>
<dbReference type="Proteomes" id="UP000683000">
    <property type="component" value="Unassembled WGS sequence"/>
</dbReference>
<dbReference type="EC" id="4.1.1.65" evidence="3"/>
<evidence type="ECO:0000313" key="12">
    <source>
        <dbReference type="EMBL" id="KAG6374649.1"/>
    </source>
</evidence>
<evidence type="ECO:0000256" key="1">
    <source>
        <dbReference type="ARBA" id="ARBA00001928"/>
    </source>
</evidence>
<evidence type="ECO:0000256" key="6">
    <source>
        <dbReference type="ARBA" id="ARBA00023098"/>
    </source>
</evidence>
<name>A0A8I2YL27_9AGAM</name>